<dbReference type="RefSeq" id="WP_345639884.1">
    <property type="nucleotide sequence ID" value="NZ_BAABEP010000001.1"/>
</dbReference>
<gene>
    <name evidence="3" type="ORF">GCM10023082_02000</name>
</gene>
<dbReference type="PANTHER" id="PTHR12001">
    <property type="entry name" value="GERANYLGERANYL PYROPHOSPHATE SYNTHASE"/>
    <property type="match status" value="1"/>
</dbReference>
<reference evidence="4" key="1">
    <citation type="journal article" date="2019" name="Int. J. Syst. Evol. Microbiol.">
        <title>The Global Catalogue of Microorganisms (GCM) 10K type strain sequencing project: providing services to taxonomists for standard genome sequencing and annotation.</title>
        <authorList>
            <consortium name="The Broad Institute Genomics Platform"/>
            <consortium name="The Broad Institute Genome Sequencing Center for Infectious Disease"/>
            <person name="Wu L."/>
            <person name="Ma J."/>
        </authorList>
    </citation>
    <scope>NUCLEOTIDE SEQUENCE [LARGE SCALE GENOMIC DNA]</scope>
    <source>
        <strain evidence="4">JCM 30846</strain>
    </source>
</reference>
<evidence type="ECO:0000256" key="2">
    <source>
        <dbReference type="SAM" id="MobiDB-lite"/>
    </source>
</evidence>
<dbReference type="SFLD" id="SFLDS00005">
    <property type="entry name" value="Isoprenoid_Synthase_Type_I"/>
    <property type="match status" value="1"/>
</dbReference>
<dbReference type="PANTHER" id="PTHR12001:SF86">
    <property type="entry name" value="GERANYLGERANYL DIPHOSPHATE SYNTHASE"/>
    <property type="match status" value="1"/>
</dbReference>
<keyword evidence="4" id="KW-1185">Reference proteome</keyword>
<dbReference type="InterPro" id="IPR000092">
    <property type="entry name" value="Polyprenyl_synt"/>
</dbReference>
<name>A0ABP7DQ53_9ACTN</name>
<dbReference type="Proteomes" id="UP001499884">
    <property type="component" value="Unassembled WGS sequence"/>
</dbReference>
<dbReference type="InterPro" id="IPR008949">
    <property type="entry name" value="Isoprenoid_synthase_dom_sf"/>
</dbReference>
<dbReference type="Pfam" id="PF00348">
    <property type="entry name" value="polyprenyl_synt"/>
    <property type="match status" value="1"/>
</dbReference>
<dbReference type="EMBL" id="BAABEP010000001">
    <property type="protein sequence ID" value="GAA3707546.1"/>
    <property type="molecule type" value="Genomic_DNA"/>
</dbReference>
<organism evidence="3 4">
    <name type="scientific">Streptomyces tremellae</name>
    <dbReference type="NCBI Taxonomy" id="1124239"/>
    <lineage>
        <taxon>Bacteria</taxon>
        <taxon>Bacillati</taxon>
        <taxon>Actinomycetota</taxon>
        <taxon>Actinomycetes</taxon>
        <taxon>Kitasatosporales</taxon>
        <taxon>Streptomycetaceae</taxon>
        <taxon>Streptomyces</taxon>
    </lineage>
</organism>
<evidence type="ECO:0000256" key="1">
    <source>
        <dbReference type="RuleBase" id="RU004466"/>
    </source>
</evidence>
<dbReference type="CDD" id="cd00685">
    <property type="entry name" value="Trans_IPPS_HT"/>
    <property type="match status" value="1"/>
</dbReference>
<evidence type="ECO:0000313" key="4">
    <source>
        <dbReference type="Proteomes" id="UP001499884"/>
    </source>
</evidence>
<comment type="caution">
    <text evidence="3">The sequence shown here is derived from an EMBL/GenBank/DDBJ whole genome shotgun (WGS) entry which is preliminary data.</text>
</comment>
<proteinExistence type="inferred from homology"/>
<accession>A0ABP7DQ53</accession>
<dbReference type="GO" id="GO:0016740">
    <property type="term" value="F:transferase activity"/>
    <property type="evidence" value="ECO:0007669"/>
    <property type="project" value="UniProtKB-KW"/>
</dbReference>
<dbReference type="Gene3D" id="1.10.600.10">
    <property type="entry name" value="Farnesyl Diphosphate Synthase"/>
    <property type="match status" value="1"/>
</dbReference>
<comment type="similarity">
    <text evidence="1">Belongs to the FPP/GGPP synthase family.</text>
</comment>
<sequence length="344" mass="35273">MDIRALAPGEEPGTPRRTDPAADVREALRGWVDALPAATAVAAGYHFGWLDEEGRPTDRPGGKLLRPLLVRACAEAAGGDPADAAEAAVAAELVHAATLLHDDIIDGDRLRHHRPTAWDVFGAPRAMLTGDALLAQAFRVLAARPAAHTARSVAVLAEAVTRMAEGEAMDIAFESRDDVSPAEYTAMAEAKSGALVSAACELGALAGGGDERAARALAAFGLRLGLAGQITDDLLGLFGDPGATGKPIGSDLLSAKKSHPVVCALASGTPAGERLRALVAGGTAREDLPEATRLVAEAGGREQSARAAAEHTEHAVAALTAAGLRADAVTRMTGIADFVLHRTV</sequence>
<evidence type="ECO:0000313" key="3">
    <source>
        <dbReference type="EMBL" id="GAA3707546.1"/>
    </source>
</evidence>
<dbReference type="SUPFAM" id="SSF48576">
    <property type="entry name" value="Terpenoid synthases"/>
    <property type="match status" value="1"/>
</dbReference>
<keyword evidence="1 3" id="KW-0808">Transferase</keyword>
<feature type="region of interest" description="Disordered" evidence="2">
    <location>
        <begin position="1"/>
        <end position="20"/>
    </location>
</feature>
<protein>
    <submittedName>
        <fullName evidence="3">Family 2 encapsulin nanocompartment cargo protein polyprenyl transferase</fullName>
    </submittedName>
</protein>